<dbReference type="PANTHER" id="PTHR33112:SF16">
    <property type="entry name" value="HETEROKARYON INCOMPATIBILITY DOMAIN-CONTAINING PROTEIN"/>
    <property type="match status" value="1"/>
</dbReference>
<evidence type="ECO:0000256" key="1">
    <source>
        <dbReference type="SAM" id="MobiDB-lite"/>
    </source>
</evidence>
<evidence type="ECO:0000313" key="2">
    <source>
        <dbReference type="EMBL" id="KAK5051046.1"/>
    </source>
</evidence>
<dbReference type="EMBL" id="JAVRRD010000016">
    <property type="protein sequence ID" value="KAK5051046.1"/>
    <property type="molecule type" value="Genomic_DNA"/>
</dbReference>
<organism evidence="2 3">
    <name type="scientific">Exophiala bonariae</name>
    <dbReference type="NCBI Taxonomy" id="1690606"/>
    <lineage>
        <taxon>Eukaryota</taxon>
        <taxon>Fungi</taxon>
        <taxon>Dikarya</taxon>
        <taxon>Ascomycota</taxon>
        <taxon>Pezizomycotina</taxon>
        <taxon>Eurotiomycetes</taxon>
        <taxon>Chaetothyriomycetidae</taxon>
        <taxon>Chaetothyriales</taxon>
        <taxon>Herpotrichiellaceae</taxon>
        <taxon>Exophiala</taxon>
    </lineage>
</organism>
<evidence type="ECO:0000313" key="3">
    <source>
        <dbReference type="Proteomes" id="UP001358417"/>
    </source>
</evidence>
<sequence>MPSSLQQDPKTYCIDHFGHRFDPIATEPLSTRAWILQERVLSPKTIHYANSEMFWERQTGIFAEDGAMFQRQSVGFSDLLEAKPPNIYSIWEQLVEEYTGRRLTRETDKLPALSGMAKILASANHDEYVAGLWQNWIIQGLNWKVSTYEPYTRKNGGDDDDDDDNNDNNIEEDNHEIDLFSVVV</sequence>
<accession>A0AAV9NB78</accession>
<dbReference type="PANTHER" id="PTHR33112">
    <property type="entry name" value="DOMAIN PROTEIN, PUTATIVE-RELATED"/>
    <property type="match status" value="1"/>
</dbReference>
<feature type="region of interest" description="Disordered" evidence="1">
    <location>
        <begin position="153"/>
        <end position="172"/>
    </location>
</feature>
<keyword evidence="3" id="KW-1185">Reference proteome</keyword>
<gene>
    <name evidence="2" type="ORF">LTR84_003605</name>
</gene>
<name>A0AAV9NB78_9EURO</name>
<dbReference type="AlphaFoldDB" id="A0AAV9NB78"/>
<evidence type="ECO:0008006" key="4">
    <source>
        <dbReference type="Google" id="ProtNLM"/>
    </source>
</evidence>
<feature type="compositionally biased region" description="Acidic residues" evidence="1">
    <location>
        <begin position="158"/>
        <end position="172"/>
    </location>
</feature>
<reference evidence="2 3" key="1">
    <citation type="submission" date="2023-08" db="EMBL/GenBank/DDBJ databases">
        <title>Black Yeasts Isolated from many extreme environments.</title>
        <authorList>
            <person name="Coleine C."/>
            <person name="Stajich J.E."/>
            <person name="Selbmann L."/>
        </authorList>
    </citation>
    <scope>NUCLEOTIDE SEQUENCE [LARGE SCALE GENOMIC DNA]</scope>
    <source>
        <strain evidence="2 3">CCFEE 5792</strain>
    </source>
</reference>
<protein>
    <recommendedName>
        <fullName evidence="4">Heterokaryon incompatibility domain-containing protein</fullName>
    </recommendedName>
</protein>
<comment type="caution">
    <text evidence="2">The sequence shown here is derived from an EMBL/GenBank/DDBJ whole genome shotgun (WGS) entry which is preliminary data.</text>
</comment>
<dbReference type="RefSeq" id="XP_064705546.1">
    <property type="nucleotide sequence ID" value="XM_064847193.1"/>
</dbReference>
<dbReference type="GeneID" id="89971792"/>
<proteinExistence type="predicted"/>
<dbReference type="Proteomes" id="UP001358417">
    <property type="component" value="Unassembled WGS sequence"/>
</dbReference>